<gene>
    <name evidence="1" type="ORF">BV22DRAFT_1134068</name>
</gene>
<evidence type="ECO:0000313" key="1">
    <source>
        <dbReference type="EMBL" id="KAH7919128.1"/>
    </source>
</evidence>
<name>A0ACB8B1Y2_9AGAM</name>
<comment type="caution">
    <text evidence="1">The sequence shown here is derived from an EMBL/GenBank/DDBJ whole genome shotgun (WGS) entry which is preliminary data.</text>
</comment>
<protein>
    <submittedName>
        <fullName evidence="1">Uncharacterized protein</fullName>
    </submittedName>
</protein>
<dbReference type="Proteomes" id="UP000790709">
    <property type="component" value="Unassembled WGS sequence"/>
</dbReference>
<proteinExistence type="predicted"/>
<sequence>MNLQAATRFDAPLQGQTNSSAPLPQRYRPDLAPRPSTLRPHCLARDRLRLWTPVNSSTRTTTSPTNTDGVFIATDTQLDRILEVIGSSWANSTKETYGAGLLVFHVYCDTHNIPEPQCCPISRTILITFLSSCAGAYSGSALTNFAAALRAWHLLHGQPWQVNADELKAILEGANRLAPQTSKRAKRAPFTPDAIILIRARLNLNEPLDAAVFTCLTTVFYGIARLGEFTVPTLKDFDPTKHITQANVTETRDRNGLPATRFHIPRTKSSPVEGEDTQWAAQDGLSDPAEALKNHLQVNTGDQSEHLFAWRHPKGLRPLSKREFTKCITLAAASANLPDLKGHSIHIGGTLEYLLRGVPFDVVKTMGRWSSEAFTLYLRHHAQILAPYLQTSPVLEPFTRYTMPPAR</sequence>
<dbReference type="EMBL" id="MU266692">
    <property type="protein sequence ID" value="KAH7919128.1"/>
    <property type="molecule type" value="Genomic_DNA"/>
</dbReference>
<organism evidence="1 2">
    <name type="scientific">Leucogyrophana mollusca</name>
    <dbReference type="NCBI Taxonomy" id="85980"/>
    <lineage>
        <taxon>Eukaryota</taxon>
        <taxon>Fungi</taxon>
        <taxon>Dikarya</taxon>
        <taxon>Basidiomycota</taxon>
        <taxon>Agaricomycotina</taxon>
        <taxon>Agaricomycetes</taxon>
        <taxon>Agaricomycetidae</taxon>
        <taxon>Boletales</taxon>
        <taxon>Boletales incertae sedis</taxon>
        <taxon>Leucogyrophana</taxon>
    </lineage>
</organism>
<evidence type="ECO:0000313" key="2">
    <source>
        <dbReference type="Proteomes" id="UP000790709"/>
    </source>
</evidence>
<keyword evidence="2" id="KW-1185">Reference proteome</keyword>
<reference evidence="1" key="1">
    <citation type="journal article" date="2021" name="New Phytol.">
        <title>Evolutionary innovations through gain and loss of genes in the ectomycorrhizal Boletales.</title>
        <authorList>
            <person name="Wu G."/>
            <person name="Miyauchi S."/>
            <person name="Morin E."/>
            <person name="Kuo A."/>
            <person name="Drula E."/>
            <person name="Varga T."/>
            <person name="Kohler A."/>
            <person name="Feng B."/>
            <person name="Cao Y."/>
            <person name="Lipzen A."/>
            <person name="Daum C."/>
            <person name="Hundley H."/>
            <person name="Pangilinan J."/>
            <person name="Johnson J."/>
            <person name="Barry K."/>
            <person name="LaButti K."/>
            <person name="Ng V."/>
            <person name="Ahrendt S."/>
            <person name="Min B."/>
            <person name="Choi I.G."/>
            <person name="Park H."/>
            <person name="Plett J.M."/>
            <person name="Magnuson J."/>
            <person name="Spatafora J.W."/>
            <person name="Nagy L.G."/>
            <person name="Henrissat B."/>
            <person name="Grigoriev I.V."/>
            <person name="Yang Z.L."/>
            <person name="Xu J."/>
            <person name="Martin F.M."/>
        </authorList>
    </citation>
    <scope>NUCLEOTIDE SEQUENCE</scope>
    <source>
        <strain evidence="1">KUC20120723A-06</strain>
    </source>
</reference>
<accession>A0ACB8B1Y2</accession>